<protein>
    <submittedName>
        <fullName evidence="6">Putative peptidoglycan-N-acetylglucosamine deacetylase</fullName>
    </submittedName>
</protein>
<comment type="caution">
    <text evidence="6">The sequence shown here is derived from an EMBL/GenBank/DDBJ whole genome shotgun (WGS) entry which is preliminary data.</text>
</comment>
<dbReference type="SUPFAM" id="SSF54106">
    <property type="entry name" value="LysM domain"/>
    <property type="match status" value="1"/>
</dbReference>
<evidence type="ECO:0000256" key="3">
    <source>
        <dbReference type="ARBA" id="ARBA00023026"/>
    </source>
</evidence>
<feature type="domain" description="LysM" evidence="5">
    <location>
        <begin position="7"/>
        <end position="53"/>
    </location>
</feature>
<dbReference type="InterPro" id="IPR018392">
    <property type="entry name" value="LysM"/>
</dbReference>
<evidence type="ECO:0000256" key="2">
    <source>
        <dbReference type="ARBA" id="ARBA00022729"/>
    </source>
</evidence>
<proteinExistence type="inferred from homology"/>
<gene>
    <name evidence="6" type="ORF">CSHISOI_09395</name>
</gene>
<sequence length="56" mass="6052">MTKNCKTFHLVVGGDTCYDIAAKAGITLTNFYAWNPAVGSSCASLWGQYYVCIAIL</sequence>
<keyword evidence="3" id="KW-0843">Virulence</keyword>
<dbReference type="OrthoDB" id="2281372at2759"/>
<dbReference type="Proteomes" id="UP000326340">
    <property type="component" value="Unassembled WGS sequence"/>
</dbReference>
<keyword evidence="1" id="KW-0147">Chitin-binding</keyword>
<dbReference type="InterPro" id="IPR052210">
    <property type="entry name" value="LysM1-like"/>
</dbReference>
<accession>A0A5Q4BGG0</accession>
<evidence type="ECO:0000256" key="1">
    <source>
        <dbReference type="ARBA" id="ARBA00022669"/>
    </source>
</evidence>
<evidence type="ECO:0000313" key="6">
    <source>
        <dbReference type="EMBL" id="TQN66015.1"/>
    </source>
</evidence>
<dbReference type="InterPro" id="IPR036779">
    <property type="entry name" value="LysM_dom_sf"/>
</dbReference>
<feature type="non-terminal residue" evidence="6">
    <location>
        <position position="56"/>
    </location>
</feature>
<evidence type="ECO:0000313" key="7">
    <source>
        <dbReference type="Proteomes" id="UP000326340"/>
    </source>
</evidence>
<reference evidence="6 7" key="1">
    <citation type="journal article" date="2019" name="Sci. Rep.">
        <title>Colletotrichum shisoi sp. nov., an anthracnose pathogen of Perilla frutescens in Japan: molecular phylogenetic, morphological and genomic evidence.</title>
        <authorList>
            <person name="Gan P."/>
            <person name="Tsushima A."/>
            <person name="Hiroyama R."/>
            <person name="Narusaka M."/>
            <person name="Takano Y."/>
            <person name="Narusaka Y."/>
            <person name="Kawaradani M."/>
            <person name="Damm U."/>
            <person name="Shirasu K."/>
        </authorList>
    </citation>
    <scope>NUCLEOTIDE SEQUENCE [LARGE SCALE GENOMIC DNA]</scope>
    <source>
        <strain evidence="6 7">PG-2018a</strain>
    </source>
</reference>
<evidence type="ECO:0000259" key="5">
    <source>
        <dbReference type="PROSITE" id="PS51782"/>
    </source>
</evidence>
<name>A0A5Q4BGG0_9PEZI</name>
<dbReference type="GO" id="GO:0008061">
    <property type="term" value="F:chitin binding"/>
    <property type="evidence" value="ECO:0007669"/>
    <property type="project" value="UniProtKB-KW"/>
</dbReference>
<keyword evidence="2" id="KW-0732">Signal</keyword>
<dbReference type="EMBL" id="PUHP01001360">
    <property type="protein sequence ID" value="TQN66015.1"/>
    <property type="molecule type" value="Genomic_DNA"/>
</dbReference>
<dbReference type="Gene3D" id="3.10.350.10">
    <property type="entry name" value="LysM domain"/>
    <property type="match status" value="1"/>
</dbReference>
<dbReference type="AlphaFoldDB" id="A0A5Q4BGG0"/>
<keyword evidence="7" id="KW-1185">Reference proteome</keyword>
<evidence type="ECO:0000256" key="4">
    <source>
        <dbReference type="ARBA" id="ARBA00044955"/>
    </source>
</evidence>
<dbReference type="CDD" id="cd00118">
    <property type="entry name" value="LysM"/>
    <property type="match status" value="1"/>
</dbReference>
<comment type="similarity">
    <text evidence="4">Belongs to the secreted LysM effector family.</text>
</comment>
<dbReference type="PANTHER" id="PTHR34997:SF2">
    <property type="entry name" value="LYSM DOMAIN-CONTAINING PROTEIN-RELATED"/>
    <property type="match status" value="1"/>
</dbReference>
<dbReference type="Pfam" id="PF01476">
    <property type="entry name" value="LysM"/>
    <property type="match status" value="1"/>
</dbReference>
<dbReference type="PANTHER" id="PTHR34997">
    <property type="entry name" value="AM15"/>
    <property type="match status" value="1"/>
</dbReference>
<organism evidence="6 7">
    <name type="scientific">Colletotrichum shisoi</name>
    <dbReference type="NCBI Taxonomy" id="2078593"/>
    <lineage>
        <taxon>Eukaryota</taxon>
        <taxon>Fungi</taxon>
        <taxon>Dikarya</taxon>
        <taxon>Ascomycota</taxon>
        <taxon>Pezizomycotina</taxon>
        <taxon>Sordariomycetes</taxon>
        <taxon>Hypocreomycetidae</taxon>
        <taxon>Glomerellales</taxon>
        <taxon>Glomerellaceae</taxon>
        <taxon>Colletotrichum</taxon>
        <taxon>Colletotrichum destructivum species complex</taxon>
    </lineage>
</organism>
<dbReference type="PROSITE" id="PS51782">
    <property type="entry name" value="LYSM"/>
    <property type="match status" value="1"/>
</dbReference>